<evidence type="ECO:0000313" key="1">
    <source>
        <dbReference type="EMBL" id="USI71480.1"/>
    </source>
</evidence>
<name>A0ABY4X3L2_9SPHN</name>
<evidence type="ECO:0000313" key="2">
    <source>
        <dbReference type="Proteomes" id="UP001056937"/>
    </source>
</evidence>
<protein>
    <submittedName>
        <fullName evidence="1">DUF2793 domain-containing protein</fullName>
    </submittedName>
</protein>
<reference evidence="1" key="1">
    <citation type="journal article" date="2022" name="Toxins">
        <title>Genomic Analysis of Sphingopyxis sp. USTB-05 for Biodegrading Cyanobacterial Hepatotoxins.</title>
        <authorList>
            <person name="Liu C."/>
            <person name="Xu Q."/>
            <person name="Zhao Z."/>
            <person name="Zhang H."/>
            <person name="Liu X."/>
            <person name="Yin C."/>
            <person name="Liu Y."/>
            <person name="Yan H."/>
        </authorList>
    </citation>
    <scope>NUCLEOTIDE SEQUENCE</scope>
    <source>
        <strain evidence="1">NBD5</strain>
    </source>
</reference>
<dbReference type="InterPro" id="IPR021251">
    <property type="entry name" value="DUF2793"/>
</dbReference>
<dbReference type="RefSeq" id="WP_252165293.1">
    <property type="nucleotide sequence ID" value="NZ_CP084930.1"/>
</dbReference>
<keyword evidence="2" id="KW-1185">Reference proteome</keyword>
<sequence>MADETPWLRLPLLAPGQAQKELFHNEALALLDGVAQLAVAGLGLTAPPAAPRPGQCWIVGAAATGEFAGQDQALAIWTEGGWRFVAARPGMTGWLIPDGLPVRFEDDRWTVGELCAKRLKIGGRQVVGMQQSAVALPSGGSNPDAEARAAISRIVTALVAHGLIAP</sequence>
<accession>A0ABY4X3L2</accession>
<gene>
    <name evidence="1" type="ORF">LHA26_09010</name>
</gene>
<organism evidence="1 2">
    <name type="scientific">Sphingomonas morindae</name>
    <dbReference type="NCBI Taxonomy" id="1541170"/>
    <lineage>
        <taxon>Bacteria</taxon>
        <taxon>Pseudomonadati</taxon>
        <taxon>Pseudomonadota</taxon>
        <taxon>Alphaproteobacteria</taxon>
        <taxon>Sphingomonadales</taxon>
        <taxon>Sphingomonadaceae</taxon>
        <taxon>Sphingomonas</taxon>
    </lineage>
</organism>
<dbReference type="Pfam" id="PF10983">
    <property type="entry name" value="DUF2793"/>
    <property type="match status" value="1"/>
</dbReference>
<dbReference type="EMBL" id="CP084930">
    <property type="protein sequence ID" value="USI71480.1"/>
    <property type="molecule type" value="Genomic_DNA"/>
</dbReference>
<proteinExistence type="predicted"/>
<dbReference type="Proteomes" id="UP001056937">
    <property type="component" value="Chromosome 1"/>
</dbReference>